<dbReference type="EMBL" id="CAMXCT020005556">
    <property type="protein sequence ID" value="CAL1166025.1"/>
    <property type="molecule type" value="Genomic_DNA"/>
</dbReference>
<reference evidence="2" key="2">
    <citation type="submission" date="2024-04" db="EMBL/GenBank/DDBJ databases">
        <authorList>
            <person name="Chen Y."/>
            <person name="Shah S."/>
            <person name="Dougan E. K."/>
            <person name="Thang M."/>
            <person name="Chan C."/>
        </authorList>
    </citation>
    <scope>NUCLEOTIDE SEQUENCE [LARGE SCALE GENOMIC DNA]</scope>
</reference>
<evidence type="ECO:0000313" key="1">
    <source>
        <dbReference type="EMBL" id="CAI4012650.1"/>
    </source>
</evidence>
<evidence type="ECO:0000313" key="4">
    <source>
        <dbReference type="Proteomes" id="UP001152797"/>
    </source>
</evidence>
<organism evidence="1">
    <name type="scientific">Cladocopium goreaui</name>
    <dbReference type="NCBI Taxonomy" id="2562237"/>
    <lineage>
        <taxon>Eukaryota</taxon>
        <taxon>Sar</taxon>
        <taxon>Alveolata</taxon>
        <taxon>Dinophyceae</taxon>
        <taxon>Suessiales</taxon>
        <taxon>Symbiodiniaceae</taxon>
        <taxon>Cladocopium</taxon>
    </lineage>
</organism>
<name>A0A9P1DLU8_9DINO</name>
<dbReference type="Proteomes" id="UP001152797">
    <property type="component" value="Unassembled WGS sequence"/>
</dbReference>
<comment type="caution">
    <text evidence="1">The sequence shown here is derived from an EMBL/GenBank/DDBJ whole genome shotgun (WGS) entry which is preliminary data.</text>
</comment>
<gene>
    <name evidence="1" type="ORF">C1SCF055_LOCUS37692</name>
</gene>
<dbReference type="AlphaFoldDB" id="A0A9P1DLU8"/>
<accession>A0A9P1DLU8</accession>
<dbReference type="EMBL" id="CAMXCT010005556">
    <property type="protein sequence ID" value="CAI4012650.1"/>
    <property type="molecule type" value="Genomic_DNA"/>
</dbReference>
<dbReference type="OrthoDB" id="416866at2759"/>
<proteinExistence type="predicted"/>
<reference evidence="1" key="1">
    <citation type="submission" date="2022-10" db="EMBL/GenBank/DDBJ databases">
        <authorList>
            <person name="Chen Y."/>
            <person name="Dougan E. K."/>
            <person name="Chan C."/>
            <person name="Rhodes N."/>
            <person name="Thang M."/>
        </authorList>
    </citation>
    <scope>NUCLEOTIDE SEQUENCE</scope>
</reference>
<keyword evidence="4" id="KW-1185">Reference proteome</keyword>
<sequence length="173" mass="18811">MICLRLGRSAEGQECSHLLDALSQSHKLVVRSTFGAELLAATSAVDHAFGIALTLHETEAGCLKPDEALQIRESGGLLIAIKLLIDAMSVYHSIIQESFKAPSEKSLLSHISWLKEMLHLGLLKIIGWVDTRDMAADGLTKGKISRDSLLSCMRGTFSRSNPIEIYPRPKGSG</sequence>
<dbReference type="EMBL" id="CAMXCT030005556">
    <property type="protein sequence ID" value="CAL4799962.1"/>
    <property type="molecule type" value="Genomic_DNA"/>
</dbReference>
<evidence type="ECO:0000313" key="3">
    <source>
        <dbReference type="EMBL" id="CAL4799962.1"/>
    </source>
</evidence>
<evidence type="ECO:0000313" key="2">
    <source>
        <dbReference type="EMBL" id="CAL1166025.1"/>
    </source>
</evidence>
<protein>
    <submittedName>
        <fullName evidence="3">Copia protein</fullName>
    </submittedName>
</protein>